<dbReference type="KEGG" id="ntp:CRH09_01910"/>
<name>A0A291RC96_9NOCA</name>
<protein>
    <submittedName>
        <fullName evidence="1">Uncharacterized protein</fullName>
    </submittedName>
</protein>
<dbReference type="RefSeq" id="WP_098692487.1">
    <property type="nucleotide sequence ID" value="NZ_CP023778.1"/>
</dbReference>
<sequence>MTTPKPTYEQIARRVYADESGETELTGQEAKIVAAGWAGEYYCPALYRWVCDDRGYRAALIADARALWDDLGLHVEDWPHAGQPWPSIAAVAALTRYLQTTADIRD</sequence>
<evidence type="ECO:0000313" key="1">
    <source>
        <dbReference type="EMBL" id="ATL65173.1"/>
    </source>
</evidence>
<organism evidence="1 2">
    <name type="scientific">Nocardia terpenica</name>
    <dbReference type="NCBI Taxonomy" id="455432"/>
    <lineage>
        <taxon>Bacteria</taxon>
        <taxon>Bacillati</taxon>
        <taxon>Actinomycetota</taxon>
        <taxon>Actinomycetes</taxon>
        <taxon>Mycobacteriales</taxon>
        <taxon>Nocardiaceae</taxon>
        <taxon>Nocardia</taxon>
    </lineage>
</organism>
<dbReference type="Proteomes" id="UP000221961">
    <property type="component" value="Chromosome"/>
</dbReference>
<proteinExistence type="predicted"/>
<reference evidence="1 2" key="1">
    <citation type="submission" date="2017-10" db="EMBL/GenBank/DDBJ databases">
        <title>Comparative genomics between pathogenic Norcardia.</title>
        <authorList>
            <person name="Zeng L."/>
        </authorList>
    </citation>
    <scope>NUCLEOTIDE SEQUENCE [LARGE SCALE GENOMIC DNA]</scope>
    <source>
        <strain evidence="1 2">NC_YFY_NT001</strain>
    </source>
</reference>
<evidence type="ECO:0000313" key="2">
    <source>
        <dbReference type="Proteomes" id="UP000221961"/>
    </source>
</evidence>
<dbReference type="EMBL" id="CP023778">
    <property type="protein sequence ID" value="ATL65173.1"/>
    <property type="molecule type" value="Genomic_DNA"/>
</dbReference>
<accession>A0A291RC96</accession>
<gene>
    <name evidence="1" type="ORF">CRH09_01910</name>
</gene>
<dbReference type="AlphaFoldDB" id="A0A291RC96"/>
<dbReference type="GeneID" id="88356188"/>